<comment type="caution">
    <text evidence="5">The sequence shown here is derived from an EMBL/GenBank/DDBJ whole genome shotgun (WGS) entry which is preliminary data.</text>
</comment>
<proteinExistence type="predicted"/>
<evidence type="ECO:0000259" key="4">
    <source>
        <dbReference type="Pfam" id="PF00891"/>
    </source>
</evidence>
<dbReference type="Pfam" id="PF00891">
    <property type="entry name" value="Methyltransf_2"/>
    <property type="match status" value="1"/>
</dbReference>
<dbReference type="PANTHER" id="PTHR43712">
    <property type="entry name" value="PUTATIVE (AFU_ORTHOLOGUE AFUA_4G14580)-RELATED"/>
    <property type="match status" value="1"/>
</dbReference>
<dbReference type="InterPro" id="IPR029063">
    <property type="entry name" value="SAM-dependent_MTases_sf"/>
</dbReference>
<organism evidence="5 6">
    <name type="scientific">Neoarthrinium moseri</name>
    <dbReference type="NCBI Taxonomy" id="1658444"/>
    <lineage>
        <taxon>Eukaryota</taxon>
        <taxon>Fungi</taxon>
        <taxon>Dikarya</taxon>
        <taxon>Ascomycota</taxon>
        <taxon>Pezizomycotina</taxon>
        <taxon>Sordariomycetes</taxon>
        <taxon>Xylariomycetidae</taxon>
        <taxon>Amphisphaeriales</taxon>
        <taxon>Apiosporaceae</taxon>
        <taxon>Neoarthrinium</taxon>
    </lineage>
</organism>
<dbReference type="AlphaFoldDB" id="A0A9Q0AQE8"/>
<dbReference type="InterPro" id="IPR036388">
    <property type="entry name" value="WH-like_DNA-bd_sf"/>
</dbReference>
<keyword evidence="3" id="KW-0949">S-adenosyl-L-methionine</keyword>
<evidence type="ECO:0000256" key="2">
    <source>
        <dbReference type="ARBA" id="ARBA00022679"/>
    </source>
</evidence>
<protein>
    <recommendedName>
        <fullName evidence="4">O-methyltransferase C-terminal domain-containing protein</fullName>
    </recommendedName>
</protein>
<keyword evidence="2" id="KW-0808">Transferase</keyword>
<dbReference type="SUPFAM" id="SSF53335">
    <property type="entry name" value="S-adenosyl-L-methionine-dependent methyltransferases"/>
    <property type="match status" value="1"/>
</dbReference>
<dbReference type="Gene3D" id="3.40.50.150">
    <property type="entry name" value="Vaccinia Virus protein VP39"/>
    <property type="match status" value="1"/>
</dbReference>
<dbReference type="Proteomes" id="UP000829685">
    <property type="component" value="Unassembled WGS sequence"/>
</dbReference>
<evidence type="ECO:0000256" key="3">
    <source>
        <dbReference type="ARBA" id="ARBA00022691"/>
    </source>
</evidence>
<dbReference type="InterPro" id="IPR001077">
    <property type="entry name" value="COMT_C"/>
</dbReference>
<sequence>MVAVTNGFDNRIVDLYPNDPPVVHGFDDHVTDPVIDGHVILIANKETDFVVDASILKTPTDLGAVLPALVKLNAGLASLTTQNDDARSQVLREAWKLVQSLETPRETMIRHCWAQSGTIAALNTGTVSGLWTTMAKNGDRPQKIDELAAATRVDEVLLGRLMRHLAAMQYIVETGNDEYKTTNFTKAMAHPFIADSHLAMCSGTSAGAYQFHEFAEENKFQNPIDAFDTSMQRAYRTEKDMFQWLQTIGYGEHFNHHMQAYGQGRIPWMDPSLYPVQDRLINGADRSSEAPFIVDIAGSVGHDLATFLKYHPDHPGKLILQDLPKVIGQIKHLDSTIERMEYDFHTPQPVEGARAYFLHSVLHDWPDKVCNSILGNITKAMKPGYSKLLINENVIPRTNAHWEMTSLDMVMLTLFSSRERTEDDWKILLKSNGLEIVGIWQGSQAWESLIECELLTET</sequence>
<dbReference type="SUPFAM" id="SSF46785">
    <property type="entry name" value="Winged helix' DNA-binding domain"/>
    <property type="match status" value="1"/>
</dbReference>
<accession>A0A9Q0AQE8</accession>
<evidence type="ECO:0000313" key="6">
    <source>
        <dbReference type="Proteomes" id="UP000829685"/>
    </source>
</evidence>
<dbReference type="PANTHER" id="PTHR43712:SF17">
    <property type="entry name" value="O-METHYLTRANSFERASE"/>
    <property type="match status" value="1"/>
</dbReference>
<evidence type="ECO:0000256" key="1">
    <source>
        <dbReference type="ARBA" id="ARBA00022603"/>
    </source>
</evidence>
<keyword evidence="6" id="KW-1185">Reference proteome</keyword>
<feature type="domain" description="O-methyltransferase C-terminal" evidence="4">
    <location>
        <begin position="284"/>
        <end position="434"/>
    </location>
</feature>
<dbReference type="EMBL" id="JAFIMR010000010">
    <property type="protein sequence ID" value="KAI1873462.1"/>
    <property type="molecule type" value="Genomic_DNA"/>
</dbReference>
<keyword evidence="1" id="KW-0489">Methyltransferase</keyword>
<dbReference type="InterPro" id="IPR016461">
    <property type="entry name" value="COMT-like"/>
</dbReference>
<dbReference type="GO" id="GO:0032259">
    <property type="term" value="P:methylation"/>
    <property type="evidence" value="ECO:0007669"/>
    <property type="project" value="UniProtKB-KW"/>
</dbReference>
<dbReference type="InterPro" id="IPR036390">
    <property type="entry name" value="WH_DNA-bd_sf"/>
</dbReference>
<dbReference type="Gene3D" id="1.10.10.10">
    <property type="entry name" value="Winged helix-like DNA-binding domain superfamily/Winged helix DNA-binding domain"/>
    <property type="match status" value="1"/>
</dbReference>
<evidence type="ECO:0000313" key="5">
    <source>
        <dbReference type="EMBL" id="KAI1873462.1"/>
    </source>
</evidence>
<dbReference type="GO" id="GO:0008171">
    <property type="term" value="F:O-methyltransferase activity"/>
    <property type="evidence" value="ECO:0007669"/>
    <property type="project" value="InterPro"/>
</dbReference>
<name>A0A9Q0AQE8_9PEZI</name>
<reference evidence="5" key="1">
    <citation type="submission" date="2021-03" db="EMBL/GenBank/DDBJ databases">
        <title>Revisited historic fungal species revealed as producer of novel bioactive compounds through whole genome sequencing and comparative genomics.</title>
        <authorList>
            <person name="Vignolle G.A."/>
            <person name="Hochenegger N."/>
            <person name="Mach R.L."/>
            <person name="Mach-Aigner A.R."/>
            <person name="Javad Rahimi M."/>
            <person name="Salim K.A."/>
            <person name="Chan C.M."/>
            <person name="Lim L.B.L."/>
            <person name="Cai F."/>
            <person name="Druzhinina I.S."/>
            <person name="U'Ren J.M."/>
            <person name="Derntl C."/>
        </authorList>
    </citation>
    <scope>NUCLEOTIDE SEQUENCE</scope>
    <source>
        <strain evidence="5">TUCIM 5799</strain>
    </source>
</reference>
<gene>
    <name evidence="5" type="ORF">JX265_005084</name>
</gene>
<dbReference type="PROSITE" id="PS51683">
    <property type="entry name" value="SAM_OMT_II"/>
    <property type="match status" value="1"/>
</dbReference>